<protein>
    <submittedName>
        <fullName evidence="1">Uncharacterized protein</fullName>
    </submittedName>
</protein>
<dbReference type="EMBL" id="MNCJ02000321">
    <property type="protein sequence ID" value="KAF5802026.1"/>
    <property type="molecule type" value="Genomic_DNA"/>
</dbReference>
<proteinExistence type="predicted"/>
<organism evidence="1 2">
    <name type="scientific">Helianthus annuus</name>
    <name type="common">Common sunflower</name>
    <dbReference type="NCBI Taxonomy" id="4232"/>
    <lineage>
        <taxon>Eukaryota</taxon>
        <taxon>Viridiplantae</taxon>
        <taxon>Streptophyta</taxon>
        <taxon>Embryophyta</taxon>
        <taxon>Tracheophyta</taxon>
        <taxon>Spermatophyta</taxon>
        <taxon>Magnoliopsida</taxon>
        <taxon>eudicotyledons</taxon>
        <taxon>Gunneridae</taxon>
        <taxon>Pentapetalae</taxon>
        <taxon>asterids</taxon>
        <taxon>campanulids</taxon>
        <taxon>Asterales</taxon>
        <taxon>Asteraceae</taxon>
        <taxon>Asteroideae</taxon>
        <taxon>Heliantheae alliance</taxon>
        <taxon>Heliantheae</taxon>
        <taxon>Helianthus</taxon>
    </lineage>
</organism>
<dbReference type="AlphaFoldDB" id="A0A9K3NIZ0"/>
<comment type="caution">
    <text evidence="1">The sequence shown here is derived from an EMBL/GenBank/DDBJ whole genome shotgun (WGS) entry which is preliminary data.</text>
</comment>
<dbReference type="Gramene" id="mRNA:HanXRQr2_Chr06g0254881">
    <property type="protein sequence ID" value="CDS:HanXRQr2_Chr06g0254881.1"/>
    <property type="gene ID" value="HanXRQr2_Chr06g0254881"/>
</dbReference>
<sequence length="113" mass="13547">MPQPSDDVHVSPKLFHPWIPRIFQPFHRHNKPRFHHRLIRTPHRPSPQRLRRRFQQIFQTITHLRRVSGEEKHQLPDTLITFRRKPTSTILPTTTCHPAAATAAARCRHRRRV</sequence>
<accession>A0A9K3NIZ0</accession>
<reference evidence="1" key="1">
    <citation type="journal article" date="2017" name="Nature">
        <title>The sunflower genome provides insights into oil metabolism, flowering and Asterid evolution.</title>
        <authorList>
            <person name="Badouin H."/>
            <person name="Gouzy J."/>
            <person name="Grassa C.J."/>
            <person name="Murat F."/>
            <person name="Staton S.E."/>
            <person name="Cottret L."/>
            <person name="Lelandais-Briere C."/>
            <person name="Owens G.L."/>
            <person name="Carrere S."/>
            <person name="Mayjonade B."/>
            <person name="Legrand L."/>
            <person name="Gill N."/>
            <person name="Kane N.C."/>
            <person name="Bowers J.E."/>
            <person name="Hubner S."/>
            <person name="Bellec A."/>
            <person name="Berard A."/>
            <person name="Berges H."/>
            <person name="Blanchet N."/>
            <person name="Boniface M.C."/>
            <person name="Brunel D."/>
            <person name="Catrice O."/>
            <person name="Chaidir N."/>
            <person name="Claudel C."/>
            <person name="Donnadieu C."/>
            <person name="Faraut T."/>
            <person name="Fievet G."/>
            <person name="Helmstetter N."/>
            <person name="King M."/>
            <person name="Knapp S.J."/>
            <person name="Lai Z."/>
            <person name="Le Paslier M.C."/>
            <person name="Lippi Y."/>
            <person name="Lorenzon L."/>
            <person name="Mandel J.R."/>
            <person name="Marage G."/>
            <person name="Marchand G."/>
            <person name="Marquand E."/>
            <person name="Bret-Mestries E."/>
            <person name="Morien E."/>
            <person name="Nambeesan S."/>
            <person name="Nguyen T."/>
            <person name="Pegot-Espagnet P."/>
            <person name="Pouilly N."/>
            <person name="Raftis F."/>
            <person name="Sallet E."/>
            <person name="Schiex T."/>
            <person name="Thomas J."/>
            <person name="Vandecasteele C."/>
            <person name="Vares D."/>
            <person name="Vear F."/>
            <person name="Vautrin S."/>
            <person name="Crespi M."/>
            <person name="Mangin B."/>
            <person name="Burke J.M."/>
            <person name="Salse J."/>
            <person name="Munos S."/>
            <person name="Vincourt P."/>
            <person name="Rieseberg L.H."/>
            <person name="Langlade N.B."/>
        </authorList>
    </citation>
    <scope>NUCLEOTIDE SEQUENCE</scope>
    <source>
        <tissue evidence="1">Leaves</tissue>
    </source>
</reference>
<name>A0A9K3NIZ0_HELAN</name>
<dbReference type="Proteomes" id="UP000215914">
    <property type="component" value="Unassembled WGS sequence"/>
</dbReference>
<reference evidence="1" key="2">
    <citation type="submission" date="2020-06" db="EMBL/GenBank/DDBJ databases">
        <title>Helianthus annuus Genome sequencing and assembly Release 2.</title>
        <authorList>
            <person name="Gouzy J."/>
            <person name="Langlade N."/>
            <person name="Munos S."/>
        </authorList>
    </citation>
    <scope>NUCLEOTIDE SEQUENCE</scope>
    <source>
        <tissue evidence="1">Leaves</tissue>
    </source>
</reference>
<keyword evidence="2" id="KW-1185">Reference proteome</keyword>
<gene>
    <name evidence="1" type="ORF">HanXRQr2_Chr06g0254881</name>
</gene>
<evidence type="ECO:0000313" key="2">
    <source>
        <dbReference type="Proteomes" id="UP000215914"/>
    </source>
</evidence>
<evidence type="ECO:0000313" key="1">
    <source>
        <dbReference type="EMBL" id="KAF5802026.1"/>
    </source>
</evidence>